<keyword evidence="3" id="KW-1185">Reference proteome</keyword>
<dbReference type="OrthoDB" id="3579262at2"/>
<organism evidence="2 3">
    <name type="scientific">Allokutzneria albata</name>
    <name type="common">Kibdelosporangium albatum</name>
    <dbReference type="NCBI Taxonomy" id="211114"/>
    <lineage>
        <taxon>Bacteria</taxon>
        <taxon>Bacillati</taxon>
        <taxon>Actinomycetota</taxon>
        <taxon>Actinomycetes</taxon>
        <taxon>Pseudonocardiales</taxon>
        <taxon>Pseudonocardiaceae</taxon>
        <taxon>Allokutzneria</taxon>
    </lineage>
</organism>
<evidence type="ECO:0000313" key="2">
    <source>
        <dbReference type="EMBL" id="SDM29805.1"/>
    </source>
</evidence>
<dbReference type="Proteomes" id="UP000183376">
    <property type="component" value="Chromosome I"/>
</dbReference>
<accession>A0A1G9S4Z0</accession>
<name>A0A1G9S4Z0_ALLAB</name>
<sequence>MGLGDKLNELKDKALDQLGKHGDKAEQGVDKAGEFANEKTGGKHAEHIGKGGDALKEQIRKRQA</sequence>
<feature type="region of interest" description="Disordered" evidence="1">
    <location>
        <begin position="14"/>
        <end position="64"/>
    </location>
</feature>
<dbReference type="InterPro" id="IPR028037">
    <property type="entry name" value="Antitoxin_Rv0909/MT0933"/>
</dbReference>
<dbReference type="STRING" id="211114.SAMN04489726_0855"/>
<gene>
    <name evidence="2" type="ORF">SAMN04489726_0855</name>
</gene>
<dbReference type="EMBL" id="LT629701">
    <property type="protein sequence ID" value="SDM29805.1"/>
    <property type="molecule type" value="Genomic_DNA"/>
</dbReference>
<proteinExistence type="predicted"/>
<reference evidence="2 3" key="1">
    <citation type="submission" date="2016-10" db="EMBL/GenBank/DDBJ databases">
        <authorList>
            <person name="de Groot N.N."/>
        </authorList>
    </citation>
    <scope>NUCLEOTIDE SEQUENCE [LARGE SCALE GENOMIC DNA]</scope>
    <source>
        <strain evidence="2 3">DSM 44149</strain>
    </source>
</reference>
<dbReference type="RefSeq" id="WP_030430785.1">
    <property type="nucleotide sequence ID" value="NZ_JOEF01000015.1"/>
</dbReference>
<evidence type="ECO:0000256" key="1">
    <source>
        <dbReference type="SAM" id="MobiDB-lite"/>
    </source>
</evidence>
<dbReference type="AlphaFoldDB" id="A0A1G9S4Z0"/>
<dbReference type="eggNOG" id="ENOG5033D21">
    <property type="taxonomic scope" value="Bacteria"/>
</dbReference>
<dbReference type="Pfam" id="PF14013">
    <property type="entry name" value="MT0933_antitox"/>
    <property type="match status" value="1"/>
</dbReference>
<evidence type="ECO:0000313" key="3">
    <source>
        <dbReference type="Proteomes" id="UP000183376"/>
    </source>
</evidence>
<protein>
    <submittedName>
        <fullName evidence="2">MT0933-like antitoxin protein</fullName>
    </submittedName>
</protein>